<name>A0A8D8CCK3_CULPI</name>
<accession>A0A8D8CCK3</accession>
<dbReference type="EMBL" id="HBUE01108876">
    <property type="protein sequence ID" value="CAG6487955.1"/>
    <property type="molecule type" value="Transcribed_RNA"/>
</dbReference>
<reference evidence="1" key="1">
    <citation type="submission" date="2021-05" db="EMBL/GenBank/DDBJ databases">
        <authorList>
            <person name="Alioto T."/>
            <person name="Alioto T."/>
            <person name="Gomez Garrido J."/>
        </authorList>
    </citation>
    <scope>NUCLEOTIDE SEQUENCE</scope>
</reference>
<proteinExistence type="predicted"/>
<dbReference type="AlphaFoldDB" id="A0A8D8CCK3"/>
<protein>
    <submittedName>
        <fullName evidence="1">(northern house mosquito) hypothetical protein</fullName>
    </submittedName>
</protein>
<evidence type="ECO:0000313" key="1">
    <source>
        <dbReference type="EMBL" id="CAG6487956.1"/>
    </source>
</evidence>
<organism evidence="1">
    <name type="scientific">Culex pipiens</name>
    <name type="common">House mosquito</name>
    <dbReference type="NCBI Taxonomy" id="7175"/>
    <lineage>
        <taxon>Eukaryota</taxon>
        <taxon>Metazoa</taxon>
        <taxon>Ecdysozoa</taxon>
        <taxon>Arthropoda</taxon>
        <taxon>Hexapoda</taxon>
        <taxon>Insecta</taxon>
        <taxon>Pterygota</taxon>
        <taxon>Neoptera</taxon>
        <taxon>Endopterygota</taxon>
        <taxon>Diptera</taxon>
        <taxon>Nematocera</taxon>
        <taxon>Culicoidea</taxon>
        <taxon>Culicidae</taxon>
        <taxon>Culicinae</taxon>
        <taxon>Culicini</taxon>
        <taxon>Culex</taxon>
        <taxon>Culex</taxon>
    </lineage>
</organism>
<sequence length="180" mass="20877">MLKFSREPCFHDHSNRVKLCWRMLISQRALYRRVRLKVLENVHRYKPMRGYQKSFCHDLLFTIKIGVVGWRRSGLFEQENTPPPSRTASAILLGTVTSYIKLHTKKETGRTIKFHPNILRNLKTKFEGIHSQQPDALAANSPHSSCGFLSCSGGFHRYQLMRSAYYSFFTSLQLISLAKN</sequence>
<dbReference type="EMBL" id="HBUE01108877">
    <property type="protein sequence ID" value="CAG6487956.1"/>
    <property type="molecule type" value="Transcribed_RNA"/>
</dbReference>